<dbReference type="InterPro" id="IPR023614">
    <property type="entry name" value="Porin_dom_sf"/>
</dbReference>
<dbReference type="Proteomes" id="UP000032900">
    <property type="component" value="Unassembled WGS sequence"/>
</dbReference>
<dbReference type="OrthoDB" id="1116797at2"/>
<feature type="chain" id="PRO_5002428284" description="Porin" evidence="1">
    <location>
        <begin position="22"/>
        <end position="365"/>
    </location>
</feature>
<accession>A0A0E9LT56</accession>
<dbReference type="RefSeq" id="WP_062122276.1">
    <property type="nucleotide sequence ID" value="NZ_BAZW01000003.1"/>
</dbReference>
<protein>
    <recommendedName>
        <fullName evidence="4">Porin</fullName>
    </recommendedName>
</protein>
<dbReference type="SUPFAM" id="SSF56935">
    <property type="entry name" value="Porins"/>
    <property type="match status" value="1"/>
</dbReference>
<dbReference type="EMBL" id="BAZW01000003">
    <property type="protein sequence ID" value="GAO28468.1"/>
    <property type="molecule type" value="Genomic_DNA"/>
</dbReference>
<evidence type="ECO:0008006" key="4">
    <source>
        <dbReference type="Google" id="ProtNLM"/>
    </source>
</evidence>
<name>A0A0E9LT56_9BACT</name>
<reference evidence="2 3" key="1">
    <citation type="journal article" date="2015" name="Microbes Environ.">
        <title>Distribution and evolution of nitrogen fixation genes in the phylum bacteroidetes.</title>
        <authorList>
            <person name="Inoue J."/>
            <person name="Oshima K."/>
            <person name="Suda W."/>
            <person name="Sakamoto M."/>
            <person name="Iino T."/>
            <person name="Noda S."/>
            <person name="Hongoh Y."/>
            <person name="Hattori M."/>
            <person name="Ohkuma M."/>
        </authorList>
    </citation>
    <scope>NUCLEOTIDE SEQUENCE [LARGE SCALE GENOMIC DNA]</scope>
    <source>
        <strain evidence="2">JCM 15548</strain>
    </source>
</reference>
<evidence type="ECO:0000256" key="1">
    <source>
        <dbReference type="SAM" id="SignalP"/>
    </source>
</evidence>
<evidence type="ECO:0000313" key="3">
    <source>
        <dbReference type="Proteomes" id="UP000032900"/>
    </source>
</evidence>
<dbReference type="STRING" id="1236989.JCM15548_1565"/>
<dbReference type="PROSITE" id="PS51257">
    <property type="entry name" value="PROKAR_LIPOPROTEIN"/>
    <property type="match status" value="1"/>
</dbReference>
<evidence type="ECO:0000313" key="2">
    <source>
        <dbReference type="EMBL" id="GAO28468.1"/>
    </source>
</evidence>
<dbReference type="Gene3D" id="2.40.160.10">
    <property type="entry name" value="Porin"/>
    <property type="match status" value="1"/>
</dbReference>
<proteinExistence type="predicted"/>
<keyword evidence="1" id="KW-0732">Signal</keyword>
<organism evidence="2 3">
    <name type="scientific">Geofilum rubicundum JCM 15548</name>
    <dbReference type="NCBI Taxonomy" id="1236989"/>
    <lineage>
        <taxon>Bacteria</taxon>
        <taxon>Pseudomonadati</taxon>
        <taxon>Bacteroidota</taxon>
        <taxon>Bacteroidia</taxon>
        <taxon>Marinilabiliales</taxon>
        <taxon>Marinilabiliaceae</taxon>
        <taxon>Geofilum</taxon>
    </lineage>
</organism>
<keyword evidence="3" id="KW-1185">Reference proteome</keyword>
<feature type="signal peptide" evidence="1">
    <location>
        <begin position="1"/>
        <end position="21"/>
    </location>
</feature>
<dbReference type="AlphaFoldDB" id="A0A0E9LT56"/>
<gene>
    <name evidence="2" type="ORF">JCM15548_1565</name>
</gene>
<sequence length="365" mass="41087">MKSNFLLIVLLLLGCTLRAQVEEQPAGKISGTFFVDYYYNALRDDNFGALSNTALDGEEGVNGLQIRRIYLSYDYRFNSSLKTRLRLESDESNFTTNMGGDKANKFTMFIKDAYLDWGYADGHNLIVGIQPTPAFSASESNWGNRYIEKTIMDLRKVVPSRDLALSLKGKIDGDGMFKYWFMYGNNGAGSPEQDKYKRYFAHLEVLPLANFNFTIYGDYQSRASIDNTFVADETLSNNILTSAVYAGYKMKDKFSAGAEVFFRTVQNGYQMGDDYTDSKGFGLSVFGTYHFTQKINAFGRFDHFEPNSHADATNDKRQLIIGGLAYRPNSKLSISPNFLVETYEGSDADEVDSSVTARLTASWSF</sequence>
<comment type="caution">
    <text evidence="2">The sequence shown here is derived from an EMBL/GenBank/DDBJ whole genome shotgun (WGS) entry which is preliminary data.</text>
</comment>